<gene>
    <name evidence="2" type="ORF">MGAL_10B007352</name>
</gene>
<dbReference type="InterPro" id="IPR041249">
    <property type="entry name" value="HEPN_DZIP3"/>
</dbReference>
<evidence type="ECO:0000313" key="3">
    <source>
        <dbReference type="Proteomes" id="UP000596742"/>
    </source>
</evidence>
<evidence type="ECO:0000313" key="2">
    <source>
        <dbReference type="EMBL" id="VDI12162.1"/>
    </source>
</evidence>
<feature type="domain" description="DZIP3-like HEPN" evidence="1">
    <location>
        <begin position="41"/>
        <end position="147"/>
    </location>
</feature>
<reference evidence="2" key="1">
    <citation type="submission" date="2018-11" db="EMBL/GenBank/DDBJ databases">
        <authorList>
            <person name="Alioto T."/>
            <person name="Alioto T."/>
        </authorList>
    </citation>
    <scope>NUCLEOTIDE SEQUENCE</scope>
</reference>
<protein>
    <recommendedName>
        <fullName evidence="1">DZIP3-like HEPN domain-containing protein</fullName>
    </recommendedName>
</protein>
<comment type="caution">
    <text evidence="2">The sequence shown here is derived from an EMBL/GenBank/DDBJ whole genome shotgun (WGS) entry which is preliminary data.</text>
</comment>
<evidence type="ECO:0000259" key="1">
    <source>
        <dbReference type="Pfam" id="PF18738"/>
    </source>
</evidence>
<dbReference type="AlphaFoldDB" id="A0A8B6D1C4"/>
<keyword evidence="3" id="KW-1185">Reference proteome</keyword>
<name>A0A8B6D1C4_MYTGA</name>
<feature type="non-terminal residue" evidence="2">
    <location>
        <position position="148"/>
    </location>
</feature>
<dbReference type="Pfam" id="PF18738">
    <property type="entry name" value="HEPN_DZIP3"/>
    <property type="match status" value="1"/>
</dbReference>
<proteinExistence type="predicted"/>
<organism evidence="2 3">
    <name type="scientific">Mytilus galloprovincialis</name>
    <name type="common">Mediterranean mussel</name>
    <dbReference type="NCBI Taxonomy" id="29158"/>
    <lineage>
        <taxon>Eukaryota</taxon>
        <taxon>Metazoa</taxon>
        <taxon>Spiralia</taxon>
        <taxon>Lophotrochozoa</taxon>
        <taxon>Mollusca</taxon>
        <taxon>Bivalvia</taxon>
        <taxon>Autobranchia</taxon>
        <taxon>Pteriomorphia</taxon>
        <taxon>Mytilida</taxon>
        <taxon>Mytiloidea</taxon>
        <taxon>Mytilidae</taxon>
        <taxon>Mytilinae</taxon>
        <taxon>Mytilus</taxon>
    </lineage>
</organism>
<sequence>MASSVPVLSREETNFLRVANLLIRLSPKAVRILFNREFNPGGLKSIFSKNWTKLDKLKKKHVLTQTQWSLLFPSGYDPKSNDFDLTLMVCLLRNLSTITIQDQLPQPADMSEGAAVSRIKFYRNQIAHSDSGAMSDADFNTTFPAVSK</sequence>
<dbReference type="EMBL" id="UYJE01002590">
    <property type="protein sequence ID" value="VDI12162.1"/>
    <property type="molecule type" value="Genomic_DNA"/>
</dbReference>
<dbReference type="OrthoDB" id="6367890at2759"/>
<dbReference type="Proteomes" id="UP000596742">
    <property type="component" value="Unassembled WGS sequence"/>
</dbReference>
<accession>A0A8B6D1C4</accession>